<dbReference type="NCBIfam" id="NF000355">
    <property type="entry name" value="ribo_prot_ABC_F"/>
    <property type="match status" value="1"/>
</dbReference>
<dbReference type="SUPFAM" id="SSF52540">
    <property type="entry name" value="P-loop containing nucleoside triphosphate hydrolases"/>
    <property type="match status" value="2"/>
</dbReference>
<dbReference type="InterPro" id="IPR050611">
    <property type="entry name" value="ABCF"/>
</dbReference>
<accession>A0ABZ3CG04</accession>
<evidence type="ECO:0000256" key="1">
    <source>
        <dbReference type="ARBA" id="ARBA00022737"/>
    </source>
</evidence>
<dbReference type="RefSeq" id="WP_342387493.1">
    <property type="nucleotide sequence ID" value="NZ_CP138333.2"/>
</dbReference>
<evidence type="ECO:0000256" key="3">
    <source>
        <dbReference type="ARBA" id="ARBA00022840"/>
    </source>
</evidence>
<feature type="domain" description="ABC transporter" evidence="5">
    <location>
        <begin position="295"/>
        <end position="483"/>
    </location>
</feature>
<feature type="domain" description="ABC transporter" evidence="5">
    <location>
        <begin position="6"/>
        <end position="197"/>
    </location>
</feature>
<dbReference type="Gene3D" id="3.40.50.300">
    <property type="entry name" value="P-loop containing nucleotide triphosphate hydrolases"/>
    <property type="match status" value="3"/>
</dbReference>
<feature type="compositionally biased region" description="Basic and acidic residues" evidence="4">
    <location>
        <begin position="228"/>
        <end position="249"/>
    </location>
</feature>
<feature type="region of interest" description="Disordered" evidence="4">
    <location>
        <begin position="216"/>
        <end position="252"/>
    </location>
</feature>
<dbReference type="InterPro" id="IPR003593">
    <property type="entry name" value="AAA+_ATPase"/>
</dbReference>
<dbReference type="PANTHER" id="PTHR19211:SF100">
    <property type="entry name" value="RIBOSOME PROTECTION PROTEIN VMLR"/>
    <property type="match status" value="1"/>
</dbReference>
<dbReference type="InterPro" id="IPR027417">
    <property type="entry name" value="P-loop_NTPase"/>
</dbReference>
<proteinExistence type="predicted"/>
<evidence type="ECO:0000256" key="4">
    <source>
        <dbReference type="SAM" id="MobiDB-lite"/>
    </source>
</evidence>
<dbReference type="PANTHER" id="PTHR19211">
    <property type="entry name" value="ATP-BINDING TRANSPORT PROTEIN-RELATED"/>
    <property type="match status" value="1"/>
</dbReference>
<sequence length="485" mass="54528">MNELSVRLKDVTVTFGNRDLLDIEALSAYMNDKIAIIGTNGTGKSTLLKVIAGKFNDFEGSLQVETEFNYFAQIGGVENPVDRDFNFELLSRLNVPDNEGLSGGEETKFRLAHALSEYKLGLLLDEPTTHLDEESVALLIDELKYYYGTLICVSHDRHFINSIAEKIWEVSDGTVKEYAGNYDDYIAQKKIERLEIERQHENYTKEKKRLEEAAKKQLEKASGMGAGDKSRKQDVKPDRLSSSKQKDTVQKQAFKAAKAIESRIGQLDEVERLEADRQLRFPMPKSMEIHNKFPIMAQDLTVERGGKVLLDNVSFQFPLGKAIAITGSNGSGKSSLLHEIMNNAPGMDISPKVQIETYRQMDYRMSTGEPVLSHLMKQTEYSEPVVRSILQNLRFTQDEVSKPLHNLSGGEATRVSLALLFVKPSNVIILDEPTNFIDLNMIEALESFIGAYGGMVIVTSHDKYFVERVADIVYRIEGGKLKIVD</sequence>
<keyword evidence="7" id="KW-1185">Reference proteome</keyword>
<dbReference type="SMART" id="SM00382">
    <property type="entry name" value="AAA"/>
    <property type="match status" value="2"/>
</dbReference>
<protein>
    <submittedName>
        <fullName evidence="6">Ribosomal protection-like ABC-F family protein</fullName>
    </submittedName>
</protein>
<dbReference type="InterPro" id="IPR003439">
    <property type="entry name" value="ABC_transporter-like_ATP-bd"/>
</dbReference>
<dbReference type="PROSITE" id="PS50893">
    <property type="entry name" value="ABC_TRANSPORTER_2"/>
    <property type="match status" value="2"/>
</dbReference>
<evidence type="ECO:0000313" key="6">
    <source>
        <dbReference type="EMBL" id="WZX28918.1"/>
    </source>
</evidence>
<evidence type="ECO:0000313" key="7">
    <source>
        <dbReference type="Proteomes" id="UP001455384"/>
    </source>
</evidence>
<reference evidence="7" key="1">
    <citation type="submission" date="2023-10" db="EMBL/GenBank/DDBJ databases">
        <title>Genome analysis and identification of Salinococcus sp. Bachu38 nov., a PGPR from the rhizosphere of Tamarix.</title>
        <authorList>
            <person name="Liang Z."/>
            <person name="Zhang X."/>
            <person name="Jia J."/>
            <person name="Chen X."/>
            <person name="Wang Y."/>
            <person name="Wang Q."/>
            <person name="Wang R."/>
        </authorList>
    </citation>
    <scope>NUCLEOTIDE SEQUENCE [LARGE SCALE GENOMIC DNA]</scope>
    <source>
        <strain evidence="7">Bachu38</strain>
    </source>
</reference>
<organism evidence="6 7">
    <name type="scientific">Salinicoccus bachuensis</name>
    <dbReference type="NCBI Taxonomy" id="3136731"/>
    <lineage>
        <taxon>Bacteria</taxon>
        <taxon>Bacillati</taxon>
        <taxon>Bacillota</taxon>
        <taxon>Bacilli</taxon>
        <taxon>Bacillales</taxon>
        <taxon>Staphylococcaceae</taxon>
        <taxon>Salinicoccus</taxon>
    </lineage>
</organism>
<dbReference type="CDD" id="cd03221">
    <property type="entry name" value="ABCF_EF-3"/>
    <property type="match status" value="2"/>
</dbReference>
<dbReference type="Proteomes" id="UP001455384">
    <property type="component" value="Chromosome"/>
</dbReference>
<name>A0ABZ3CG04_9STAP</name>
<dbReference type="EMBL" id="CP138333">
    <property type="protein sequence ID" value="WZX28918.1"/>
    <property type="molecule type" value="Genomic_DNA"/>
</dbReference>
<keyword evidence="3" id="KW-0067">ATP-binding</keyword>
<evidence type="ECO:0000256" key="2">
    <source>
        <dbReference type="ARBA" id="ARBA00022741"/>
    </source>
</evidence>
<evidence type="ECO:0000259" key="5">
    <source>
        <dbReference type="PROSITE" id="PS50893"/>
    </source>
</evidence>
<gene>
    <name evidence="6" type="primary">abc-f</name>
    <name evidence="6" type="ORF">RQP18_09655</name>
</gene>
<dbReference type="Pfam" id="PF00005">
    <property type="entry name" value="ABC_tran"/>
    <property type="match status" value="2"/>
</dbReference>
<keyword evidence="2" id="KW-0547">Nucleotide-binding</keyword>
<dbReference type="InterPro" id="IPR017871">
    <property type="entry name" value="ABC_transporter-like_CS"/>
</dbReference>
<keyword evidence="1" id="KW-0677">Repeat</keyword>
<dbReference type="PROSITE" id="PS00211">
    <property type="entry name" value="ABC_TRANSPORTER_1"/>
    <property type="match status" value="1"/>
</dbReference>